<dbReference type="InterPro" id="IPR015347">
    <property type="entry name" value="STAT_TF_homologue_CC"/>
</dbReference>
<reference evidence="11 12" key="1">
    <citation type="journal article" date="2018" name="Genome Biol. Evol.">
        <title>Multiple Roots of Fruiting Body Formation in Amoebozoa.</title>
        <authorList>
            <person name="Hillmann F."/>
            <person name="Forbes G."/>
            <person name="Novohradska S."/>
            <person name="Ferling I."/>
            <person name="Riege K."/>
            <person name="Groth M."/>
            <person name="Westermann M."/>
            <person name="Marz M."/>
            <person name="Spaller T."/>
            <person name="Winckler T."/>
            <person name="Schaap P."/>
            <person name="Glockner G."/>
        </authorList>
    </citation>
    <scope>NUCLEOTIDE SEQUENCE [LARGE SCALE GENOMIC DNA]</scope>
    <source>
        <strain evidence="11 12">Jena</strain>
    </source>
</reference>
<dbReference type="Gene3D" id="1.10.238.10">
    <property type="entry name" value="EF-hand"/>
    <property type="match status" value="1"/>
</dbReference>
<dbReference type="Proteomes" id="UP000241769">
    <property type="component" value="Unassembled WGS sequence"/>
</dbReference>
<feature type="domain" description="SH2" evidence="10">
    <location>
        <begin position="495"/>
        <end position="581"/>
    </location>
</feature>
<keyword evidence="9" id="KW-0010">Activator</keyword>
<dbReference type="PANTHER" id="PTHR11801">
    <property type="entry name" value="SIGNAL TRANSDUCER AND ACTIVATOR OF TRANSCRIPTION"/>
    <property type="match status" value="1"/>
</dbReference>
<dbReference type="CDD" id="cd09919">
    <property type="entry name" value="SH2_STAT_family"/>
    <property type="match status" value="1"/>
</dbReference>
<evidence type="ECO:0000313" key="12">
    <source>
        <dbReference type="Proteomes" id="UP000241769"/>
    </source>
</evidence>
<evidence type="ECO:0000256" key="2">
    <source>
        <dbReference type="ARBA" id="ARBA00005586"/>
    </source>
</evidence>
<dbReference type="GO" id="GO:0003700">
    <property type="term" value="F:DNA-binding transcription factor activity"/>
    <property type="evidence" value="ECO:0007669"/>
    <property type="project" value="InterPro"/>
</dbReference>
<protein>
    <recommendedName>
        <fullName evidence="9">Signal transducer and activator of transcription</fullName>
    </recommendedName>
</protein>
<evidence type="ECO:0000256" key="4">
    <source>
        <dbReference type="ARBA" id="ARBA00023015"/>
    </source>
</evidence>
<dbReference type="InterPro" id="IPR041410">
    <property type="entry name" value="STATa_Ig"/>
</dbReference>
<keyword evidence="3 8" id="KW-0727">SH2 domain</keyword>
<dbReference type="GO" id="GO:0005737">
    <property type="term" value="C:cytoplasm"/>
    <property type="evidence" value="ECO:0007669"/>
    <property type="project" value="UniProtKB-SubCell"/>
</dbReference>
<dbReference type="FunCoup" id="A0A2P6MTS6">
    <property type="interactions" value="14"/>
</dbReference>
<dbReference type="AlphaFoldDB" id="A0A2P6MTS6"/>
<accession>A0A2P6MTS6</accession>
<dbReference type="Pfam" id="PF17901">
    <property type="entry name" value="EF-hand_12"/>
    <property type="match status" value="1"/>
</dbReference>
<dbReference type="SUPFAM" id="SSF55550">
    <property type="entry name" value="SH2 domain"/>
    <property type="match status" value="1"/>
</dbReference>
<evidence type="ECO:0000256" key="5">
    <source>
        <dbReference type="ARBA" id="ARBA00023125"/>
    </source>
</evidence>
<evidence type="ECO:0000256" key="9">
    <source>
        <dbReference type="RuleBase" id="RU046415"/>
    </source>
</evidence>
<gene>
    <name evidence="11" type="ORF">PROFUN_03920</name>
</gene>
<dbReference type="InterPro" id="IPR001217">
    <property type="entry name" value="STAT"/>
</dbReference>
<dbReference type="PROSITE" id="PS50001">
    <property type="entry name" value="SH2"/>
    <property type="match status" value="1"/>
</dbReference>
<dbReference type="GO" id="GO:0003677">
    <property type="term" value="F:DNA binding"/>
    <property type="evidence" value="ECO:0007669"/>
    <property type="project" value="UniProtKB-KW"/>
</dbReference>
<organism evidence="11 12">
    <name type="scientific">Planoprotostelium fungivorum</name>
    <dbReference type="NCBI Taxonomy" id="1890364"/>
    <lineage>
        <taxon>Eukaryota</taxon>
        <taxon>Amoebozoa</taxon>
        <taxon>Evosea</taxon>
        <taxon>Variosea</taxon>
        <taxon>Cavosteliida</taxon>
        <taxon>Cavosteliaceae</taxon>
        <taxon>Planoprotostelium</taxon>
    </lineage>
</organism>
<keyword evidence="5 9" id="KW-0238">DNA-binding</keyword>
<name>A0A2P6MTS6_9EUKA</name>
<comment type="similarity">
    <text evidence="2 9">Belongs to the transcription factor STAT family.</text>
</comment>
<evidence type="ECO:0000256" key="3">
    <source>
        <dbReference type="ARBA" id="ARBA00022999"/>
    </source>
</evidence>
<dbReference type="Gene3D" id="2.60.40.340">
    <property type="entry name" value="Rel homology domain (RHD), DNA-binding domain"/>
    <property type="match status" value="1"/>
</dbReference>
<dbReference type="STRING" id="1890364.A0A2P6MTS6"/>
<evidence type="ECO:0000313" key="11">
    <source>
        <dbReference type="EMBL" id="PRP75084.1"/>
    </source>
</evidence>
<keyword evidence="9" id="KW-0597">Phosphoprotein</keyword>
<keyword evidence="6 9" id="KW-0804">Transcription</keyword>
<keyword evidence="7 9" id="KW-0539">Nucleus</keyword>
<dbReference type="Gene3D" id="3.30.505.10">
    <property type="entry name" value="SH2 domain"/>
    <property type="match status" value="1"/>
</dbReference>
<dbReference type="EMBL" id="MDYQ01000419">
    <property type="protein sequence ID" value="PRP75084.1"/>
    <property type="molecule type" value="Genomic_DNA"/>
</dbReference>
<dbReference type="InterPro" id="IPR000980">
    <property type="entry name" value="SH2"/>
</dbReference>
<evidence type="ECO:0000256" key="7">
    <source>
        <dbReference type="ARBA" id="ARBA00023242"/>
    </source>
</evidence>
<dbReference type="Pfam" id="PF00017">
    <property type="entry name" value="SH2"/>
    <property type="match status" value="1"/>
</dbReference>
<dbReference type="SUPFAM" id="SSF47655">
    <property type="entry name" value="STAT"/>
    <property type="match status" value="1"/>
</dbReference>
<keyword evidence="4 9" id="KW-0805">Transcription regulation</keyword>
<evidence type="ECO:0000256" key="8">
    <source>
        <dbReference type="PROSITE-ProRule" id="PRU00191"/>
    </source>
</evidence>
<dbReference type="Gene3D" id="1.20.58.240">
    <property type="entry name" value="STAT, domain 1"/>
    <property type="match status" value="1"/>
</dbReference>
<dbReference type="SUPFAM" id="SSF49417">
    <property type="entry name" value="p53-like transcription factors"/>
    <property type="match status" value="1"/>
</dbReference>
<dbReference type="InParanoid" id="A0A2P6MTS6"/>
<dbReference type="OrthoDB" id="19300at2759"/>
<evidence type="ECO:0000256" key="6">
    <source>
        <dbReference type="ARBA" id="ARBA00023163"/>
    </source>
</evidence>
<keyword evidence="9" id="KW-0963">Cytoplasm</keyword>
<keyword evidence="12" id="KW-1185">Reference proteome</keyword>
<dbReference type="GO" id="GO:0007165">
    <property type="term" value="P:signal transduction"/>
    <property type="evidence" value="ECO:0007669"/>
    <property type="project" value="InterPro"/>
</dbReference>
<evidence type="ECO:0000259" key="10">
    <source>
        <dbReference type="PROSITE" id="PS50001"/>
    </source>
</evidence>
<evidence type="ECO:0000256" key="1">
    <source>
        <dbReference type="ARBA" id="ARBA00004123"/>
    </source>
</evidence>
<dbReference type="InterPro" id="IPR015988">
    <property type="entry name" value="STAT_TF_CC"/>
</dbReference>
<dbReference type="InterPro" id="IPR041604">
    <property type="entry name" value="EF-hand_12"/>
</dbReference>
<dbReference type="InterPro" id="IPR008967">
    <property type="entry name" value="p53-like_TF_DNA-bd_sf"/>
</dbReference>
<dbReference type="Pfam" id="PF09267">
    <property type="entry name" value="Dict-STAT-coil"/>
    <property type="match status" value="1"/>
</dbReference>
<proteinExistence type="inferred from homology"/>
<dbReference type="Pfam" id="PF18214">
    <property type="entry name" value="STATa_Ig"/>
    <property type="match status" value="1"/>
</dbReference>
<comment type="caution">
    <text evidence="11">The sequence shown here is derived from an EMBL/GenBank/DDBJ whole genome shotgun (WGS) entry which is preliminary data.</text>
</comment>
<comment type="subcellular location">
    <subcellularLocation>
        <location evidence="9">Cytoplasm</location>
    </subcellularLocation>
    <subcellularLocation>
        <location evidence="1 9">Nucleus</location>
    </subcellularLocation>
</comment>
<dbReference type="InterPro" id="IPR037059">
    <property type="entry name" value="RHD_DNA_bind_dom_sf"/>
</dbReference>
<dbReference type="InterPro" id="IPR036860">
    <property type="entry name" value="SH2_dom_sf"/>
</dbReference>
<sequence>MATQEGTDWTHQSNGMSDIHQLLGLESNEMDAGFTLTASGNITFPEAQDVGAFQSSGGFLTSSTSGISQSSFYPPTKRLNTGLNNSSSSAFSPLPLFTPSAVHSPGPSFGGLGTPPIVLPSIRDPNANASTNGAVYPQKRPLSPQMNGTYRDNSARDFARTAEPSSHMLQQIEAFYHKQVEDLQNIRNLQFKVMHAVSDEEFHKLNQMHEELKRNIDQQLQMLAHLGRSNIFAPNEVNKAFYLHQDLQTQSMQLELYHQELMSLKVPSNPPRCYIALVIIQQPFPAVLTKGRPTEEPVAVQLMTGAHVDIETISQLHVVVNMDSTQPKGTPSKNIENEQEDMDPNTKIAKFNIKFLNGTRKNLATLKFDMQVKLRGGAVIPVESNPSHPFVVITNECQFEESDGLLLRAESFQSSDTQVPWALFGNLLQRHFLRATRQDPVKPQRFLSRSELQYISAKFFGGNSNITIKMFDDFWAWFGKGLQKLRYQRHLCSMWQHGLIYGYVPRDTVNAALVNQDVGTFLIRLSESNPGTFAIGYVIDETDPEKRVRHYLITKDDVWAPKKTLPDFLADSPQFQKFLQINYEITGLEKHRIVDKELVLETYNAKKQPTDQPSSGYDHTLLH</sequence>
<dbReference type="GO" id="GO:0005634">
    <property type="term" value="C:nucleus"/>
    <property type="evidence" value="ECO:0007669"/>
    <property type="project" value="UniProtKB-SubCell"/>
</dbReference>